<name>A0A6M4H5K4_9PROT</name>
<protein>
    <submittedName>
        <fullName evidence="2">Uncharacterized protein</fullName>
    </submittedName>
</protein>
<keyword evidence="1" id="KW-0812">Transmembrane</keyword>
<proteinExistence type="predicted"/>
<keyword evidence="1" id="KW-1133">Transmembrane helix</keyword>
<dbReference type="KEGG" id="uru:DSM104443_04292"/>
<accession>A0A6M4H5K4</accession>
<evidence type="ECO:0000313" key="3">
    <source>
        <dbReference type="Proteomes" id="UP000501534"/>
    </source>
</evidence>
<sequence>MMEDPFRKDHDPTPGPDERDWLRGNFYHLLGRATLMIGYAIVIGVGTSVILDRQGALPAMAAAEAPAPIPASPPR</sequence>
<dbReference type="EMBL" id="CP053069">
    <property type="protein sequence ID" value="QJR13197.1"/>
    <property type="molecule type" value="Genomic_DNA"/>
</dbReference>
<dbReference type="AlphaFoldDB" id="A0A6M4H5K4"/>
<evidence type="ECO:0000256" key="1">
    <source>
        <dbReference type="SAM" id="Phobius"/>
    </source>
</evidence>
<dbReference type="Proteomes" id="UP000501534">
    <property type="component" value="Chromosome"/>
</dbReference>
<organism evidence="2 3">
    <name type="scientific">Usitatibacter rugosus</name>
    <dbReference type="NCBI Taxonomy" id="2732067"/>
    <lineage>
        <taxon>Bacteria</taxon>
        <taxon>Pseudomonadati</taxon>
        <taxon>Pseudomonadota</taxon>
        <taxon>Betaproteobacteria</taxon>
        <taxon>Nitrosomonadales</taxon>
        <taxon>Usitatibacteraceae</taxon>
        <taxon>Usitatibacter</taxon>
    </lineage>
</organism>
<keyword evidence="1" id="KW-0472">Membrane</keyword>
<reference evidence="2 3" key="1">
    <citation type="submission" date="2020-04" db="EMBL/GenBank/DDBJ databases">
        <title>Usitatibacter rugosus gen. nov., sp. nov. and Usitatibacter palustris sp. nov., novel members of Usitatibacteraceae fam. nov. within the order Nitrosomonadales isolated from soil.</title>
        <authorList>
            <person name="Huber K.J."/>
            <person name="Neumann-Schaal M."/>
            <person name="Geppert A."/>
            <person name="Luckner M."/>
            <person name="Wanner G."/>
            <person name="Overmann J."/>
        </authorList>
    </citation>
    <scope>NUCLEOTIDE SEQUENCE [LARGE SCALE GENOMIC DNA]</scope>
    <source>
        <strain evidence="2 3">0125_3</strain>
    </source>
</reference>
<feature type="transmembrane region" description="Helical" evidence="1">
    <location>
        <begin position="29"/>
        <end position="51"/>
    </location>
</feature>
<evidence type="ECO:0000313" key="2">
    <source>
        <dbReference type="EMBL" id="QJR13197.1"/>
    </source>
</evidence>
<dbReference type="RefSeq" id="WP_171096059.1">
    <property type="nucleotide sequence ID" value="NZ_CP053069.1"/>
</dbReference>
<keyword evidence="3" id="KW-1185">Reference proteome</keyword>
<gene>
    <name evidence="2" type="ORF">DSM104443_04292</name>
</gene>